<keyword evidence="1" id="KW-0472">Membrane</keyword>
<protein>
    <recommendedName>
        <fullName evidence="4">Stage II sporulation protein M</fullName>
    </recommendedName>
</protein>
<sequence length="188" mass="21383">MERRRFLSGLFLMLGLVLGSLFTNFVYKDYLAYGGQIDSLVLNNKDLYVSSASLLPYILFKRGKQYGILFLAGYLLQPVVFLLGSLFCMAFFLGSMLSLQVIQMGLKGLIIVLFSFFPHFICYGISAALLYRRNLQDSEKEGTDFYYRDRSLSERFSIQFEIALVIIGCVLESYANPALMAEVLKLFS</sequence>
<evidence type="ECO:0008006" key="4">
    <source>
        <dbReference type="Google" id="ProtNLM"/>
    </source>
</evidence>
<keyword evidence="1" id="KW-0812">Transmembrane</keyword>
<gene>
    <name evidence="2" type="ORF">H9754_11690</name>
</gene>
<dbReference type="Proteomes" id="UP000823904">
    <property type="component" value="Unassembled WGS sequence"/>
</dbReference>
<proteinExistence type="predicted"/>
<dbReference type="AlphaFoldDB" id="A0A9D2PI43"/>
<evidence type="ECO:0000256" key="1">
    <source>
        <dbReference type="SAM" id="Phobius"/>
    </source>
</evidence>
<reference evidence="2" key="1">
    <citation type="journal article" date="2021" name="PeerJ">
        <title>Extensive microbial diversity within the chicken gut microbiome revealed by metagenomics and culture.</title>
        <authorList>
            <person name="Gilroy R."/>
            <person name="Ravi A."/>
            <person name="Getino M."/>
            <person name="Pursley I."/>
            <person name="Horton D.L."/>
            <person name="Alikhan N.F."/>
            <person name="Baker D."/>
            <person name="Gharbi K."/>
            <person name="Hall N."/>
            <person name="Watson M."/>
            <person name="Adriaenssens E.M."/>
            <person name="Foster-Nyarko E."/>
            <person name="Jarju S."/>
            <person name="Secka A."/>
            <person name="Antonio M."/>
            <person name="Oren A."/>
            <person name="Chaudhuri R.R."/>
            <person name="La Ragione R."/>
            <person name="Hildebrand F."/>
            <person name="Pallen M.J."/>
        </authorList>
    </citation>
    <scope>NUCLEOTIDE SEQUENCE</scope>
    <source>
        <strain evidence="2">ChiSjej3B21-8574</strain>
    </source>
</reference>
<dbReference type="EMBL" id="DWWD01000046">
    <property type="protein sequence ID" value="HJC51205.1"/>
    <property type="molecule type" value="Genomic_DNA"/>
</dbReference>
<evidence type="ECO:0000313" key="3">
    <source>
        <dbReference type="Proteomes" id="UP000823904"/>
    </source>
</evidence>
<feature type="transmembrane region" description="Helical" evidence="1">
    <location>
        <begin position="109"/>
        <end position="131"/>
    </location>
</feature>
<keyword evidence="1" id="KW-1133">Transmembrane helix</keyword>
<name>A0A9D2PI43_9FIRM</name>
<accession>A0A9D2PI43</accession>
<feature type="transmembrane region" description="Helical" evidence="1">
    <location>
        <begin position="7"/>
        <end position="27"/>
    </location>
</feature>
<organism evidence="2 3">
    <name type="scientific">Candidatus Anaerostipes avistercoris</name>
    <dbReference type="NCBI Taxonomy" id="2838462"/>
    <lineage>
        <taxon>Bacteria</taxon>
        <taxon>Bacillati</taxon>
        <taxon>Bacillota</taxon>
        <taxon>Clostridia</taxon>
        <taxon>Lachnospirales</taxon>
        <taxon>Lachnospiraceae</taxon>
        <taxon>Anaerostipes</taxon>
    </lineage>
</organism>
<feature type="transmembrane region" description="Helical" evidence="1">
    <location>
        <begin position="75"/>
        <end position="97"/>
    </location>
</feature>
<reference evidence="2" key="2">
    <citation type="submission" date="2021-04" db="EMBL/GenBank/DDBJ databases">
        <authorList>
            <person name="Gilroy R."/>
        </authorList>
    </citation>
    <scope>NUCLEOTIDE SEQUENCE</scope>
    <source>
        <strain evidence="2">ChiSjej3B21-8574</strain>
    </source>
</reference>
<evidence type="ECO:0000313" key="2">
    <source>
        <dbReference type="EMBL" id="HJC51205.1"/>
    </source>
</evidence>
<comment type="caution">
    <text evidence="2">The sequence shown here is derived from an EMBL/GenBank/DDBJ whole genome shotgun (WGS) entry which is preliminary data.</text>
</comment>